<dbReference type="InterPro" id="IPR039426">
    <property type="entry name" value="TonB-dep_rcpt-like"/>
</dbReference>
<evidence type="ECO:0000256" key="11">
    <source>
        <dbReference type="SAM" id="SignalP"/>
    </source>
</evidence>
<feature type="signal peptide" evidence="11">
    <location>
        <begin position="1"/>
        <end position="31"/>
    </location>
</feature>
<feature type="chain" id="PRO_5045365346" evidence="11">
    <location>
        <begin position="32"/>
        <end position="960"/>
    </location>
</feature>
<keyword evidence="6 8" id="KW-0472">Membrane</keyword>
<keyword evidence="4 8" id="KW-0812">Transmembrane</keyword>
<comment type="similarity">
    <text evidence="8 9">Belongs to the TonB-dependent receptor family.</text>
</comment>
<evidence type="ECO:0000256" key="3">
    <source>
        <dbReference type="ARBA" id="ARBA00022452"/>
    </source>
</evidence>
<dbReference type="PANTHER" id="PTHR47234">
    <property type="match status" value="1"/>
</dbReference>
<evidence type="ECO:0000256" key="9">
    <source>
        <dbReference type="RuleBase" id="RU003357"/>
    </source>
</evidence>
<dbReference type="PANTHER" id="PTHR47234:SF2">
    <property type="entry name" value="TONB-DEPENDENT RECEPTOR"/>
    <property type="match status" value="1"/>
</dbReference>
<comment type="caution">
    <text evidence="14">The sequence shown here is derived from an EMBL/GenBank/DDBJ whole genome shotgun (WGS) entry which is preliminary data.</text>
</comment>
<dbReference type="Pfam" id="PF00593">
    <property type="entry name" value="TonB_dep_Rec_b-barrel"/>
    <property type="match status" value="1"/>
</dbReference>
<dbReference type="InterPro" id="IPR012910">
    <property type="entry name" value="Plug_dom"/>
</dbReference>
<keyword evidence="11" id="KW-0732">Signal</keyword>
<comment type="subcellular location">
    <subcellularLocation>
        <location evidence="1 8">Cell outer membrane</location>
        <topology evidence="1 8">Multi-pass membrane protein</topology>
    </subcellularLocation>
</comment>
<evidence type="ECO:0000313" key="14">
    <source>
        <dbReference type="EMBL" id="MCC2616306.1"/>
    </source>
</evidence>
<dbReference type="InterPro" id="IPR000531">
    <property type="entry name" value="Beta-barrel_TonB"/>
</dbReference>
<evidence type="ECO:0000256" key="1">
    <source>
        <dbReference type="ARBA" id="ARBA00004571"/>
    </source>
</evidence>
<dbReference type="Proteomes" id="UP001520878">
    <property type="component" value="Unassembled WGS sequence"/>
</dbReference>
<keyword evidence="2 8" id="KW-0813">Transport</keyword>
<evidence type="ECO:0000256" key="4">
    <source>
        <dbReference type="ARBA" id="ARBA00022692"/>
    </source>
</evidence>
<feature type="region of interest" description="Disordered" evidence="10">
    <location>
        <begin position="224"/>
        <end position="258"/>
    </location>
</feature>
<evidence type="ECO:0000259" key="12">
    <source>
        <dbReference type="Pfam" id="PF00593"/>
    </source>
</evidence>
<gene>
    <name evidence="14" type="ORF">LJ739_08645</name>
</gene>
<dbReference type="Pfam" id="PF07715">
    <property type="entry name" value="Plug"/>
    <property type="match status" value="1"/>
</dbReference>
<dbReference type="Gene3D" id="2.170.130.10">
    <property type="entry name" value="TonB-dependent receptor, plug domain"/>
    <property type="match status" value="1"/>
</dbReference>
<dbReference type="EMBL" id="JAJEWP010000001">
    <property type="protein sequence ID" value="MCC2616306.1"/>
    <property type="molecule type" value="Genomic_DNA"/>
</dbReference>
<keyword evidence="15" id="KW-1185">Reference proteome</keyword>
<dbReference type="RefSeq" id="WP_229159270.1">
    <property type="nucleotide sequence ID" value="NZ_JAJEWP010000001.1"/>
</dbReference>
<accession>A0ABS8GAQ2</accession>
<keyword evidence="7 8" id="KW-0998">Cell outer membrane</keyword>
<proteinExistence type="inferred from homology"/>
<evidence type="ECO:0000256" key="5">
    <source>
        <dbReference type="ARBA" id="ARBA00023077"/>
    </source>
</evidence>
<evidence type="ECO:0000256" key="10">
    <source>
        <dbReference type="SAM" id="MobiDB-lite"/>
    </source>
</evidence>
<feature type="domain" description="TonB-dependent receptor-like beta-barrel" evidence="12">
    <location>
        <begin position="414"/>
        <end position="925"/>
    </location>
</feature>
<dbReference type="PROSITE" id="PS52016">
    <property type="entry name" value="TONB_DEPENDENT_REC_3"/>
    <property type="match status" value="1"/>
</dbReference>
<evidence type="ECO:0000256" key="2">
    <source>
        <dbReference type="ARBA" id="ARBA00022448"/>
    </source>
</evidence>
<feature type="domain" description="TonB-dependent receptor plug" evidence="13">
    <location>
        <begin position="57"/>
        <end position="169"/>
    </location>
</feature>
<dbReference type="InterPro" id="IPR037066">
    <property type="entry name" value="Plug_dom_sf"/>
</dbReference>
<reference evidence="14 15" key="1">
    <citation type="submission" date="2021-10" db="EMBL/GenBank/DDBJ databases">
        <title>Draft genome of Aestuariibacter halophilus JC2043.</title>
        <authorList>
            <person name="Emsley S.A."/>
            <person name="Pfannmuller K.M."/>
            <person name="Ushijima B."/>
            <person name="Saw J.H."/>
            <person name="Videau P."/>
        </authorList>
    </citation>
    <scope>NUCLEOTIDE SEQUENCE [LARGE SCALE GENOMIC DNA]</scope>
    <source>
        <strain evidence="14 15">JC2043</strain>
    </source>
</reference>
<protein>
    <submittedName>
        <fullName evidence="14">TonB-dependent receptor</fullName>
    </submittedName>
</protein>
<evidence type="ECO:0000313" key="15">
    <source>
        <dbReference type="Proteomes" id="UP001520878"/>
    </source>
</evidence>
<dbReference type="Gene3D" id="2.40.170.20">
    <property type="entry name" value="TonB-dependent receptor, beta-barrel domain"/>
    <property type="match status" value="1"/>
</dbReference>
<organism evidence="14 15">
    <name type="scientific">Fluctibacter halophilus</name>
    <dbReference type="NCBI Taxonomy" id="226011"/>
    <lineage>
        <taxon>Bacteria</taxon>
        <taxon>Pseudomonadati</taxon>
        <taxon>Pseudomonadota</taxon>
        <taxon>Gammaproteobacteria</taxon>
        <taxon>Alteromonadales</taxon>
        <taxon>Alteromonadaceae</taxon>
        <taxon>Fluctibacter</taxon>
    </lineage>
</organism>
<evidence type="ECO:0000259" key="13">
    <source>
        <dbReference type="Pfam" id="PF07715"/>
    </source>
</evidence>
<keyword evidence="3 8" id="KW-1134">Transmembrane beta strand</keyword>
<dbReference type="InterPro" id="IPR036942">
    <property type="entry name" value="Beta-barrel_TonB_sf"/>
</dbReference>
<evidence type="ECO:0000256" key="6">
    <source>
        <dbReference type="ARBA" id="ARBA00023136"/>
    </source>
</evidence>
<name>A0ABS8GAQ2_9ALTE</name>
<dbReference type="CDD" id="cd01347">
    <property type="entry name" value="ligand_gated_channel"/>
    <property type="match status" value="1"/>
</dbReference>
<keyword evidence="5 9" id="KW-0798">TonB box</keyword>
<keyword evidence="14" id="KW-0675">Receptor</keyword>
<evidence type="ECO:0000256" key="8">
    <source>
        <dbReference type="PROSITE-ProRule" id="PRU01360"/>
    </source>
</evidence>
<sequence>MLNNPSTSFKRKTLVHAVAAVLATGAMSVSAQEASQDDTVEKIQVSGTRILREGAIAPSPVTVISGEDLLKSGAINIGEALNDLPALANTFSLANAGNSIGTAGLNLLDLRGMGTARTLVLVDGKRHVSANPGTASVDVNTIPTAWVEKVEIVTGGASAVYGADAVTGVVNFVLKKDITGFDVSVSKGYAEEGPFDTDKFTLSYGTDFDNGRGNFGIAISHSAQDGMNAKDRKQTATPTAEVRNPANGDSRDENGATIHDGIPDQIWISDAAWYDDSIMGNFYTYDYVNYTGATWYIFNPDGSVRQQQLGTTYNWGRCSGACDQLDLNKYNELQPTFKTLNIALKGNYDINDDMNVYGDVKFVRSEADSIGQPSFFEYSSGITINRDNPFIHESLGNLMDNEGLSSINLHRFNEDIGRRFEENTRETTRAVVGLQGNLNDDWAFDLYALYGKTEREQINYDNVITDRFRQSADAIYAQDGSIVCRDEEARNAGCIPTSLFGFGNVDPNAADWFTTDSFSNSKIQQTVVNFSVTNSGIFELPAGYVGFAAGMEYRKEQSDDMPDPFAATGATFLTAIQEEHGEFDVTELFMESSIPLLSDVPLVRDLSLDVAFRYADYSTIGGALSWKVGADWAVTDELRFRTTVSEAIRAPNISELFAAKGQNFAFVDDPCDVEFNQSATRLANCGAQGIPADAQINPVSTIELLTGGNPNLTEEESTSYTVGMVYQPEFIEGLSLTIDYWDITIDDAITLVDAQDILDKCYDSEAGIDNQFCALITRRADNTIELVESTQQNVAKNEAQGVDIEVGYDFDALGGRISTKLIGTYLKSRKEFPFQIDPTQVIENAGTLGEAEHQANFLLGYKGDNWSANWRTRYLGDVSRFTPQDLERNPDPSNIMGYGSYFQTDVSIGYTFDNNLTLELGVDNVFDRDLPGFVTGTGTGSASYDNIGRLYYATLTYSVE</sequence>
<dbReference type="SUPFAM" id="SSF56935">
    <property type="entry name" value="Porins"/>
    <property type="match status" value="1"/>
</dbReference>
<evidence type="ECO:0000256" key="7">
    <source>
        <dbReference type="ARBA" id="ARBA00023237"/>
    </source>
</evidence>